<evidence type="ECO:0000313" key="1">
    <source>
        <dbReference type="EMBL" id="MED6167814.1"/>
    </source>
</evidence>
<keyword evidence="2" id="KW-1185">Reference proteome</keyword>
<name>A0ABU6V3L3_9FABA</name>
<accession>A0ABU6V3L3</accession>
<reference evidence="1 2" key="1">
    <citation type="journal article" date="2023" name="Plants (Basel)">
        <title>Bridging the Gap: Combining Genomics and Transcriptomics Approaches to Understand Stylosanthes scabra, an Orphan Legume from the Brazilian Caatinga.</title>
        <authorList>
            <person name="Ferreira-Neto J.R.C."/>
            <person name="da Silva M.D."/>
            <person name="Binneck E."/>
            <person name="de Melo N.F."/>
            <person name="da Silva R.H."/>
            <person name="de Melo A.L.T.M."/>
            <person name="Pandolfi V."/>
            <person name="Bustamante F.O."/>
            <person name="Brasileiro-Vidal A.C."/>
            <person name="Benko-Iseppon A.M."/>
        </authorList>
    </citation>
    <scope>NUCLEOTIDE SEQUENCE [LARGE SCALE GENOMIC DNA]</scope>
    <source>
        <tissue evidence="1">Leaves</tissue>
    </source>
</reference>
<evidence type="ECO:0000313" key="2">
    <source>
        <dbReference type="Proteomes" id="UP001341840"/>
    </source>
</evidence>
<sequence>MDKPKSRIVEALCSGQQAIVVPRELYSLVSRCGGGTADYSWRLCGSGYGCLLSRLYSSVFFRVTDVVVSEGRGRFNILSSEAIFISNRMESLSSLDRLADIVSEAAEAAEETSNRDDTLMDCPFDVLMEDVAMGAGETHEIRDIVQNGLGSSMISVAEVLEMEFENPEEASCFYERYSRAKGFAMRQGRS</sequence>
<dbReference type="EMBL" id="JASCZI010151047">
    <property type="protein sequence ID" value="MED6167814.1"/>
    <property type="molecule type" value="Genomic_DNA"/>
</dbReference>
<dbReference type="Proteomes" id="UP001341840">
    <property type="component" value="Unassembled WGS sequence"/>
</dbReference>
<proteinExistence type="predicted"/>
<organism evidence="1 2">
    <name type="scientific">Stylosanthes scabra</name>
    <dbReference type="NCBI Taxonomy" id="79078"/>
    <lineage>
        <taxon>Eukaryota</taxon>
        <taxon>Viridiplantae</taxon>
        <taxon>Streptophyta</taxon>
        <taxon>Embryophyta</taxon>
        <taxon>Tracheophyta</taxon>
        <taxon>Spermatophyta</taxon>
        <taxon>Magnoliopsida</taxon>
        <taxon>eudicotyledons</taxon>
        <taxon>Gunneridae</taxon>
        <taxon>Pentapetalae</taxon>
        <taxon>rosids</taxon>
        <taxon>fabids</taxon>
        <taxon>Fabales</taxon>
        <taxon>Fabaceae</taxon>
        <taxon>Papilionoideae</taxon>
        <taxon>50 kb inversion clade</taxon>
        <taxon>dalbergioids sensu lato</taxon>
        <taxon>Dalbergieae</taxon>
        <taxon>Pterocarpus clade</taxon>
        <taxon>Stylosanthes</taxon>
    </lineage>
</organism>
<gene>
    <name evidence="1" type="ORF">PIB30_006094</name>
</gene>
<protein>
    <submittedName>
        <fullName evidence="1">Uncharacterized protein</fullName>
    </submittedName>
</protein>
<comment type="caution">
    <text evidence="1">The sequence shown here is derived from an EMBL/GenBank/DDBJ whole genome shotgun (WGS) entry which is preliminary data.</text>
</comment>